<reference evidence="2" key="1">
    <citation type="submission" date="2021-03" db="EMBL/GenBank/DDBJ databases">
        <authorList>
            <person name="Palmer J.M."/>
        </authorList>
    </citation>
    <scope>NUCLEOTIDE SEQUENCE</scope>
    <source>
        <strain evidence="2">ARV_011</strain>
    </source>
</reference>
<organism evidence="2 3">
    <name type="scientific">Scheffersomyces spartinae</name>
    <dbReference type="NCBI Taxonomy" id="45513"/>
    <lineage>
        <taxon>Eukaryota</taxon>
        <taxon>Fungi</taxon>
        <taxon>Dikarya</taxon>
        <taxon>Ascomycota</taxon>
        <taxon>Saccharomycotina</taxon>
        <taxon>Pichiomycetes</taxon>
        <taxon>Debaryomycetaceae</taxon>
        <taxon>Scheffersomyces</taxon>
    </lineage>
</organism>
<dbReference type="AlphaFoldDB" id="A0A9P7VDL1"/>
<sequence length="597" mass="67388">MDRIFYRSPHYDDPTGYPLYIFDTSFLPPPETVNYDALVPQLMGRLPSVPYTVVMFCCGLNKISWLTGIKFIQSFVTATNSNGQHQLDLVSRIITVHDSWLVRSITEFWTAYASQRRRALSLTSLISQPQSLLVAQKPILHFSCLADLTSILDVSKLKLSLNIYRHDCEIDLDKKLQLKYYPPLISENEPVRIDLELSPILYHHFYLIFGVLNQHGTQVPLVFFKPGNKTNTDIFYDAINRNQVLYINDFDLYCIATVFKRIIYSLSSPLINVNCITLPLGNDFEYTRTIFSSIIQTYENPEDLQIILQLLSLCLKLIQNLEITSLTSITLAKSLVHCLTHQVVSSQNKDQVAIATRFLKNLIESWPLLIQLSQFSLTYIPVEHALKVGVPFSSSEEGKDLPPTPVTANETKGDTISFRLEDISYPTCQVEKSLTSTEDGLEPPPVLEKSKRELPSIPIEEQDGGLSSLLPPPPPPEFGTSISLDVKELPATPNISSPSASPPGTPNSRRLKPTRLRSSYSRSPKGSPKRILMQFPPQKYKFQSHKSHSSSSLTGGEVLFDCLPNKSRKTVIRGRRVGELTKLFEERAEAMQIIRDL</sequence>
<comment type="caution">
    <text evidence="2">The sequence shown here is derived from an EMBL/GenBank/DDBJ whole genome shotgun (WGS) entry which is preliminary data.</text>
</comment>
<evidence type="ECO:0000256" key="1">
    <source>
        <dbReference type="SAM" id="MobiDB-lite"/>
    </source>
</evidence>
<dbReference type="GeneID" id="66115658"/>
<gene>
    <name evidence="2" type="ORF">KQ657_002284</name>
</gene>
<dbReference type="SUPFAM" id="SSF48350">
    <property type="entry name" value="GTPase activation domain, GAP"/>
    <property type="match status" value="1"/>
</dbReference>
<feature type="region of interest" description="Disordered" evidence="1">
    <location>
        <begin position="393"/>
        <end position="413"/>
    </location>
</feature>
<dbReference type="InterPro" id="IPR036865">
    <property type="entry name" value="CRAL-TRIO_dom_sf"/>
</dbReference>
<dbReference type="InterPro" id="IPR008936">
    <property type="entry name" value="Rho_GTPase_activation_prot"/>
</dbReference>
<evidence type="ECO:0000313" key="3">
    <source>
        <dbReference type="Proteomes" id="UP000790833"/>
    </source>
</evidence>
<dbReference type="RefSeq" id="XP_043051444.1">
    <property type="nucleotide sequence ID" value="XM_043193056.1"/>
</dbReference>
<proteinExistence type="predicted"/>
<protein>
    <recommendedName>
        <fullName evidence="4">Rho-GAP domain-containing protein</fullName>
    </recommendedName>
</protein>
<dbReference type="Proteomes" id="UP000790833">
    <property type="component" value="Unassembled WGS sequence"/>
</dbReference>
<dbReference type="Gene3D" id="3.40.525.10">
    <property type="entry name" value="CRAL-TRIO lipid binding domain"/>
    <property type="match status" value="1"/>
</dbReference>
<keyword evidence="3" id="KW-1185">Reference proteome</keyword>
<accession>A0A9P7VDL1</accession>
<dbReference type="OrthoDB" id="410651at2759"/>
<feature type="region of interest" description="Disordered" evidence="1">
    <location>
        <begin position="432"/>
        <end position="531"/>
    </location>
</feature>
<name>A0A9P7VDL1_9ASCO</name>
<dbReference type="EMBL" id="JAHMUF010000002">
    <property type="protein sequence ID" value="KAG7195899.1"/>
    <property type="molecule type" value="Genomic_DNA"/>
</dbReference>
<evidence type="ECO:0008006" key="4">
    <source>
        <dbReference type="Google" id="ProtNLM"/>
    </source>
</evidence>
<dbReference type="Gene3D" id="1.10.555.10">
    <property type="entry name" value="Rho GTPase activation protein"/>
    <property type="match status" value="1"/>
</dbReference>
<evidence type="ECO:0000313" key="2">
    <source>
        <dbReference type="EMBL" id="KAG7195899.1"/>
    </source>
</evidence>